<dbReference type="GO" id="GO:0004332">
    <property type="term" value="F:fructose-bisphosphate aldolase activity"/>
    <property type="evidence" value="ECO:0007669"/>
    <property type="project" value="UniProtKB-EC"/>
</dbReference>
<sequence>MSLVKMSALLDKIEDNSYAVGSFNVSNMEMVMGAIKAAEDLHSPIILQISEGRLPYSPLALLGPIMVAGAKNAAVPVAVHLDHGVTMETIQLALDLGFTSVMFDGSKRTVEENIAMTKVVKKMAAVYDADIEAEIGRIGGSEGTYSADELITTVEEAKYFADATGTDALAVAIGTVHGHYREKPDLHIERLREIASVVSCPLVLHGGSGISDADFRRCIRGGIRKINIATSSYDAVARHIYDRAQEDRHASYFDFSAAAAKGTYENVKRHMLVFGTENKVK</sequence>
<dbReference type="PATRIC" id="fig|1122219.3.peg.21"/>
<comment type="caution">
    <text evidence="4">The sequence shown here is derived from an EMBL/GenBank/DDBJ whole genome shotgun (WGS) entry which is preliminary data.</text>
</comment>
<dbReference type="InterPro" id="IPR000771">
    <property type="entry name" value="FBA_II"/>
</dbReference>
<dbReference type="InterPro" id="IPR050246">
    <property type="entry name" value="Class_II_FBP_aldolase"/>
</dbReference>
<feature type="binding site" evidence="2">
    <location>
        <begin position="227"/>
        <end position="230"/>
    </location>
    <ligand>
        <name>dihydroxyacetone phosphate</name>
        <dbReference type="ChEBI" id="CHEBI:57642"/>
    </ligand>
</feature>
<dbReference type="AlphaFoldDB" id="A0A0J6X0Z6"/>
<dbReference type="InParanoid" id="A0A0J6X0Z6"/>
<dbReference type="Gene3D" id="3.20.20.70">
    <property type="entry name" value="Aldolase class I"/>
    <property type="match status" value="1"/>
</dbReference>
<feature type="active site" description="Proton donor" evidence="1">
    <location>
        <position position="82"/>
    </location>
</feature>
<dbReference type="EC" id="4.1.2.13" evidence="4"/>
<dbReference type="NCBIfam" id="TIGR00167">
    <property type="entry name" value="cbbA"/>
    <property type="match status" value="1"/>
</dbReference>
<gene>
    <name evidence="4" type="ORF">AB840_00095</name>
</gene>
<evidence type="ECO:0000256" key="3">
    <source>
        <dbReference type="PIRSR" id="PIRSR001359-3"/>
    </source>
</evidence>
<dbReference type="CDD" id="cd00947">
    <property type="entry name" value="TBP_aldolase_IIB"/>
    <property type="match status" value="1"/>
</dbReference>
<dbReference type="SUPFAM" id="SSF51569">
    <property type="entry name" value="Aldolase"/>
    <property type="match status" value="1"/>
</dbReference>
<evidence type="ECO:0000256" key="2">
    <source>
        <dbReference type="PIRSR" id="PIRSR001359-2"/>
    </source>
</evidence>
<keyword evidence="4" id="KW-0456">Lyase</keyword>
<proteinExistence type="predicted"/>
<feature type="binding site" evidence="3">
    <location>
        <position position="177"/>
    </location>
    <ligand>
        <name>Zn(2+)</name>
        <dbReference type="ChEBI" id="CHEBI:29105"/>
        <label>1</label>
        <note>catalytic</note>
    </ligand>
</feature>
<dbReference type="Pfam" id="PF01116">
    <property type="entry name" value="F_bP_aldolase"/>
    <property type="match status" value="1"/>
</dbReference>
<organism evidence="4 5">
    <name type="scientific">Megasphaera cerevisiae DSM 20462</name>
    <dbReference type="NCBI Taxonomy" id="1122219"/>
    <lineage>
        <taxon>Bacteria</taxon>
        <taxon>Bacillati</taxon>
        <taxon>Bacillota</taxon>
        <taxon>Negativicutes</taxon>
        <taxon>Veillonellales</taxon>
        <taxon>Veillonellaceae</taxon>
        <taxon>Megasphaera</taxon>
    </lineage>
</organism>
<feature type="binding site" evidence="2">
    <location>
        <position position="178"/>
    </location>
    <ligand>
        <name>dihydroxyacetone phosphate</name>
        <dbReference type="ChEBI" id="CHEBI:57642"/>
    </ligand>
</feature>
<evidence type="ECO:0000313" key="5">
    <source>
        <dbReference type="Proteomes" id="UP000036503"/>
    </source>
</evidence>
<keyword evidence="3" id="KW-0862">Zinc</keyword>
<dbReference type="PROSITE" id="PS00806">
    <property type="entry name" value="ALDOLASE_CLASS_II_2"/>
    <property type="match status" value="1"/>
</dbReference>
<name>A0A0J6X0Z6_9FIRM</name>
<keyword evidence="5" id="KW-1185">Reference proteome</keyword>
<dbReference type="RefSeq" id="WP_048512790.1">
    <property type="nucleotide sequence ID" value="NZ_FUXD01000005.1"/>
</dbReference>
<dbReference type="Proteomes" id="UP000036503">
    <property type="component" value="Unassembled WGS sequence"/>
</dbReference>
<feature type="binding site" evidence="3">
    <location>
        <position position="104"/>
    </location>
    <ligand>
        <name>Zn(2+)</name>
        <dbReference type="ChEBI" id="CHEBI:29105"/>
        <label>2</label>
    </ligand>
</feature>
<dbReference type="GO" id="GO:0005975">
    <property type="term" value="P:carbohydrate metabolic process"/>
    <property type="evidence" value="ECO:0007669"/>
    <property type="project" value="InterPro"/>
</dbReference>
<dbReference type="PIRSF" id="PIRSF001359">
    <property type="entry name" value="F_bP_aldolase_II"/>
    <property type="match status" value="1"/>
</dbReference>
<dbReference type="PANTHER" id="PTHR30304:SF0">
    <property type="entry name" value="D-TAGATOSE-1,6-BISPHOSPHATE ALDOLASE SUBUNIT GATY-RELATED"/>
    <property type="match status" value="1"/>
</dbReference>
<dbReference type="InterPro" id="IPR013785">
    <property type="entry name" value="Aldolase_TIM"/>
</dbReference>
<dbReference type="PANTHER" id="PTHR30304">
    <property type="entry name" value="D-TAGATOSE-1,6-BISPHOSPHATE ALDOLASE"/>
    <property type="match status" value="1"/>
</dbReference>
<dbReference type="EMBL" id="LEKT01000001">
    <property type="protein sequence ID" value="KMO87832.1"/>
    <property type="molecule type" value="Genomic_DNA"/>
</dbReference>
<comment type="cofactor">
    <cofactor evidence="3">
        <name>Zn(2+)</name>
        <dbReference type="ChEBI" id="CHEBI:29105"/>
    </cofactor>
    <text evidence="3">Binds 2 Zn(2+) ions per subunit. One is catalytic and the other provides a structural contribution.</text>
</comment>
<feature type="binding site" evidence="3">
    <location>
        <position position="134"/>
    </location>
    <ligand>
        <name>Zn(2+)</name>
        <dbReference type="ChEBI" id="CHEBI:29105"/>
        <label>2</label>
    </ligand>
</feature>
<dbReference type="OrthoDB" id="9803995at2"/>
<reference evidence="4 5" key="1">
    <citation type="submission" date="2015-06" db="EMBL/GenBank/DDBJ databases">
        <title>Draft genome sequence of beer spoilage bacterium Megasphaera cerevisiae type strain 20462.</title>
        <authorList>
            <person name="Kutumbaka K."/>
            <person name="Pasmowitz J."/>
            <person name="Mategko J."/>
            <person name="Reyes D."/>
            <person name="Friedrich A."/>
            <person name="Han S."/>
            <person name="Martens-Habbena W."/>
            <person name="Neal-McKinney J."/>
            <person name="Janagama H.K."/>
            <person name="Nadala C."/>
            <person name="Samadpour M."/>
        </authorList>
    </citation>
    <scope>NUCLEOTIDE SEQUENCE [LARGE SCALE GENOMIC DNA]</scope>
    <source>
        <strain evidence="4 5">DSM 20462</strain>
    </source>
</reference>
<feature type="binding site" evidence="3">
    <location>
        <position position="83"/>
    </location>
    <ligand>
        <name>Zn(2+)</name>
        <dbReference type="ChEBI" id="CHEBI:29105"/>
        <label>1</label>
        <note>catalytic</note>
    </ligand>
</feature>
<evidence type="ECO:0000256" key="1">
    <source>
        <dbReference type="PIRSR" id="PIRSR001359-1"/>
    </source>
</evidence>
<evidence type="ECO:0000313" key="4">
    <source>
        <dbReference type="EMBL" id="KMO87832.1"/>
    </source>
</evidence>
<feature type="binding site" evidence="3">
    <location>
        <position position="205"/>
    </location>
    <ligand>
        <name>Zn(2+)</name>
        <dbReference type="ChEBI" id="CHEBI:29105"/>
        <label>1</label>
        <note>catalytic</note>
    </ligand>
</feature>
<accession>A0A0J6X0Z6</accession>
<protein>
    <submittedName>
        <fullName evidence="4">Fructose-bisphosphate aldolase</fullName>
        <ecNumber evidence="4">4.1.2.13</ecNumber>
    </submittedName>
</protein>
<dbReference type="GO" id="GO:0008270">
    <property type="term" value="F:zinc ion binding"/>
    <property type="evidence" value="ECO:0007669"/>
    <property type="project" value="InterPro"/>
</dbReference>
<feature type="binding site" evidence="2">
    <location>
        <begin position="206"/>
        <end position="208"/>
    </location>
    <ligand>
        <name>dihydroxyacetone phosphate</name>
        <dbReference type="ChEBI" id="CHEBI:57642"/>
    </ligand>
</feature>
<keyword evidence="3" id="KW-0479">Metal-binding</keyword>